<feature type="compositionally biased region" description="Basic and acidic residues" evidence="1">
    <location>
        <begin position="131"/>
        <end position="141"/>
    </location>
</feature>
<sequence length="169" mass="18468">MWAVFPVTPRLCLLPTTPSALTISANSQPARRHSKPPGNDAVPAKDIKGLGHTILTALNSSHPSTNPDPFPEQPKQGKHKRSKQKQEEEGRQISGSDVLWALRRAAAQKKSTSGSKKMKQQKGVSSSVGGRGEEDGADYSKARPLCVKNEWGARLDELEKRLQELSETH</sequence>
<feature type="region of interest" description="Disordered" evidence="1">
    <location>
        <begin position="24"/>
        <end position="45"/>
    </location>
</feature>
<evidence type="ECO:0000313" key="3">
    <source>
        <dbReference type="Proteomes" id="UP000327013"/>
    </source>
</evidence>
<dbReference type="OrthoDB" id="1295485at2759"/>
<name>A0A5N6QQ58_9ROSI</name>
<dbReference type="EMBL" id="CM017322">
    <property type="protein sequence ID" value="KAE8008119.1"/>
    <property type="molecule type" value="Genomic_DNA"/>
</dbReference>
<gene>
    <name evidence="2" type="ORF">FH972_004661</name>
</gene>
<dbReference type="PANTHER" id="PTHR37728:SF1">
    <property type="entry name" value="OS06G0132300 PROTEIN"/>
    <property type="match status" value="1"/>
</dbReference>
<feature type="region of interest" description="Disordered" evidence="1">
    <location>
        <begin position="57"/>
        <end position="144"/>
    </location>
</feature>
<organism evidence="2 3">
    <name type="scientific">Carpinus fangiana</name>
    <dbReference type="NCBI Taxonomy" id="176857"/>
    <lineage>
        <taxon>Eukaryota</taxon>
        <taxon>Viridiplantae</taxon>
        <taxon>Streptophyta</taxon>
        <taxon>Embryophyta</taxon>
        <taxon>Tracheophyta</taxon>
        <taxon>Spermatophyta</taxon>
        <taxon>Magnoliopsida</taxon>
        <taxon>eudicotyledons</taxon>
        <taxon>Gunneridae</taxon>
        <taxon>Pentapetalae</taxon>
        <taxon>rosids</taxon>
        <taxon>fabids</taxon>
        <taxon>Fagales</taxon>
        <taxon>Betulaceae</taxon>
        <taxon>Carpinus</taxon>
    </lineage>
</organism>
<keyword evidence="3" id="KW-1185">Reference proteome</keyword>
<dbReference type="AlphaFoldDB" id="A0A5N6QQ58"/>
<dbReference type="PANTHER" id="PTHR37728">
    <property type="entry name" value="BNAA04G26730D PROTEIN"/>
    <property type="match status" value="1"/>
</dbReference>
<evidence type="ECO:0000313" key="2">
    <source>
        <dbReference type="EMBL" id="KAE8008119.1"/>
    </source>
</evidence>
<protein>
    <submittedName>
        <fullName evidence="2">Uncharacterized protein</fullName>
    </submittedName>
</protein>
<proteinExistence type="predicted"/>
<dbReference type="Proteomes" id="UP000327013">
    <property type="component" value="Chromosome 2"/>
</dbReference>
<reference evidence="2 3" key="1">
    <citation type="submission" date="2019-06" db="EMBL/GenBank/DDBJ databases">
        <title>A chromosomal-level reference genome of Carpinus fangiana (Coryloideae, Betulaceae).</title>
        <authorList>
            <person name="Yang X."/>
            <person name="Wang Z."/>
            <person name="Zhang L."/>
            <person name="Hao G."/>
            <person name="Liu J."/>
            <person name="Yang Y."/>
        </authorList>
    </citation>
    <scope>NUCLEOTIDE SEQUENCE [LARGE SCALE GENOMIC DNA]</scope>
    <source>
        <strain evidence="2">Cfa_2016G</strain>
        <tissue evidence="2">Leaf</tissue>
    </source>
</reference>
<evidence type="ECO:0000256" key="1">
    <source>
        <dbReference type="SAM" id="MobiDB-lite"/>
    </source>
</evidence>
<accession>A0A5N6QQ58</accession>